<dbReference type="Proteomes" id="UP000247763">
    <property type="component" value="Chromosome"/>
</dbReference>
<dbReference type="InterPro" id="IPR043128">
    <property type="entry name" value="Rev_trsase/Diguanyl_cyclase"/>
</dbReference>
<dbReference type="EMBL" id="CP029479">
    <property type="protein sequence ID" value="AWM77199.1"/>
    <property type="molecule type" value="Genomic_DNA"/>
</dbReference>
<evidence type="ECO:0000259" key="4">
    <source>
        <dbReference type="PROSITE" id="PS50110"/>
    </source>
</evidence>
<dbReference type="AlphaFoldDB" id="A0A2Z3HWK1"/>
<dbReference type="PANTHER" id="PTHR45138">
    <property type="entry name" value="REGULATORY COMPONENTS OF SENSORY TRANSDUCTION SYSTEM"/>
    <property type="match status" value="1"/>
</dbReference>
<dbReference type="FunFam" id="3.30.70.270:FF:000001">
    <property type="entry name" value="Diguanylate cyclase domain protein"/>
    <property type="match status" value="1"/>
</dbReference>
<keyword evidence="7" id="KW-1185">Reference proteome</keyword>
<dbReference type="GO" id="GO:0000160">
    <property type="term" value="P:phosphorelay signal transduction system"/>
    <property type="evidence" value="ECO:0007669"/>
    <property type="project" value="InterPro"/>
</dbReference>
<gene>
    <name evidence="6" type="ORF">HYN04_05140</name>
</gene>
<dbReference type="Gene3D" id="3.40.50.2300">
    <property type="match status" value="1"/>
</dbReference>
<dbReference type="CDD" id="cd01949">
    <property type="entry name" value="GGDEF"/>
    <property type="match status" value="1"/>
</dbReference>
<dbReference type="NCBIfam" id="TIGR00254">
    <property type="entry name" value="GGDEF"/>
    <property type="match status" value="1"/>
</dbReference>
<dbReference type="InterPro" id="IPR050469">
    <property type="entry name" value="Diguanylate_Cyclase"/>
</dbReference>
<dbReference type="PANTHER" id="PTHR45138:SF9">
    <property type="entry name" value="DIGUANYLATE CYCLASE DGCM-RELATED"/>
    <property type="match status" value="1"/>
</dbReference>
<reference evidence="7" key="1">
    <citation type="submission" date="2018-05" db="EMBL/GenBank/DDBJ databases">
        <title>Genome sequencing of Phenylobacterium sp. HYN0004.</title>
        <authorList>
            <person name="Yi H."/>
            <person name="Baek C."/>
        </authorList>
    </citation>
    <scope>NUCLEOTIDE SEQUENCE [LARGE SCALE GENOMIC DNA]</scope>
    <source>
        <strain evidence="7">HYN0004</strain>
    </source>
</reference>
<evidence type="ECO:0000313" key="7">
    <source>
        <dbReference type="Proteomes" id="UP000247763"/>
    </source>
</evidence>
<evidence type="ECO:0000256" key="2">
    <source>
        <dbReference type="ARBA" id="ARBA00034247"/>
    </source>
</evidence>
<dbReference type="EC" id="2.7.7.65" evidence="1"/>
<proteinExistence type="predicted"/>
<dbReference type="Pfam" id="PF00072">
    <property type="entry name" value="Response_reg"/>
    <property type="match status" value="1"/>
</dbReference>
<feature type="domain" description="GGDEF" evidence="5">
    <location>
        <begin position="319"/>
        <end position="452"/>
    </location>
</feature>
<dbReference type="GO" id="GO:0005886">
    <property type="term" value="C:plasma membrane"/>
    <property type="evidence" value="ECO:0007669"/>
    <property type="project" value="TreeGrafter"/>
</dbReference>
<dbReference type="SUPFAM" id="SSF55073">
    <property type="entry name" value="Nucleotide cyclase"/>
    <property type="match status" value="1"/>
</dbReference>
<protein>
    <recommendedName>
        <fullName evidence="1">diguanylate cyclase</fullName>
        <ecNumber evidence="1">2.7.7.65</ecNumber>
    </recommendedName>
</protein>
<dbReference type="Gene3D" id="3.30.70.270">
    <property type="match status" value="1"/>
</dbReference>
<dbReference type="InterPro" id="IPR000160">
    <property type="entry name" value="GGDEF_dom"/>
</dbReference>
<feature type="domain" description="Response regulatory" evidence="4">
    <location>
        <begin position="4"/>
        <end position="120"/>
    </location>
</feature>
<evidence type="ECO:0000256" key="1">
    <source>
        <dbReference type="ARBA" id="ARBA00012528"/>
    </source>
</evidence>
<dbReference type="Pfam" id="PF00990">
    <property type="entry name" value="GGDEF"/>
    <property type="match status" value="1"/>
</dbReference>
<dbReference type="InterPro" id="IPR011006">
    <property type="entry name" value="CheY-like_superfamily"/>
</dbReference>
<comment type="caution">
    <text evidence="3">Lacks conserved residue(s) required for the propagation of feature annotation.</text>
</comment>
<dbReference type="GO" id="GO:0052621">
    <property type="term" value="F:diguanylate cyclase activity"/>
    <property type="evidence" value="ECO:0007669"/>
    <property type="project" value="UniProtKB-EC"/>
</dbReference>
<dbReference type="RefSeq" id="WP_110449768.1">
    <property type="nucleotide sequence ID" value="NZ_CP029479.1"/>
</dbReference>
<organism evidence="6 7">
    <name type="scientific">Phenylobacterium parvum</name>
    <dbReference type="NCBI Taxonomy" id="2201350"/>
    <lineage>
        <taxon>Bacteria</taxon>
        <taxon>Pseudomonadati</taxon>
        <taxon>Pseudomonadota</taxon>
        <taxon>Alphaproteobacteria</taxon>
        <taxon>Caulobacterales</taxon>
        <taxon>Caulobacteraceae</taxon>
        <taxon>Phenylobacterium</taxon>
    </lineage>
</organism>
<feature type="modified residue" description="4-aspartylphosphate" evidence="3">
    <location>
        <position position="53"/>
    </location>
</feature>
<accession>A0A2Z3HWK1</accession>
<dbReference type="KEGG" id="phb:HYN04_05140"/>
<dbReference type="InterPro" id="IPR001789">
    <property type="entry name" value="Sig_transdc_resp-reg_receiver"/>
</dbReference>
<dbReference type="CDD" id="cd17538">
    <property type="entry name" value="REC_D1_PleD-like"/>
    <property type="match status" value="1"/>
</dbReference>
<comment type="catalytic activity">
    <reaction evidence="2">
        <text>2 GTP = 3',3'-c-di-GMP + 2 diphosphate</text>
        <dbReference type="Rhea" id="RHEA:24898"/>
        <dbReference type="ChEBI" id="CHEBI:33019"/>
        <dbReference type="ChEBI" id="CHEBI:37565"/>
        <dbReference type="ChEBI" id="CHEBI:58805"/>
        <dbReference type="EC" id="2.7.7.65"/>
    </reaction>
</comment>
<evidence type="ECO:0000259" key="5">
    <source>
        <dbReference type="PROSITE" id="PS50887"/>
    </source>
</evidence>
<feature type="domain" description="Response regulatory" evidence="4">
    <location>
        <begin position="155"/>
        <end position="269"/>
    </location>
</feature>
<dbReference type="SUPFAM" id="SSF52172">
    <property type="entry name" value="CheY-like"/>
    <property type="match status" value="2"/>
</dbReference>
<evidence type="ECO:0000313" key="6">
    <source>
        <dbReference type="EMBL" id="AWM77199.1"/>
    </source>
</evidence>
<dbReference type="PROSITE" id="PS50110">
    <property type="entry name" value="RESPONSE_REGULATORY"/>
    <property type="match status" value="2"/>
</dbReference>
<evidence type="ECO:0000256" key="3">
    <source>
        <dbReference type="PROSITE-ProRule" id="PRU00169"/>
    </source>
</evidence>
<dbReference type="SMART" id="SM00267">
    <property type="entry name" value="GGDEF"/>
    <property type="match status" value="1"/>
</dbReference>
<sequence>MTARILLVDDVEASRRILEAKLTAEYYQVLVAEDGAGALDLAAREPPDIILLDVLMPGMDGLQVCRALKADPELRHIPVVLLTALDSREARLEGLEAGADEFLSKPIDDVMLFARLRSLARLKVMIDELREREETSRRMGMAPMPGARLGASGGRVLVVDDDPERARALAEDLAVEHRPVIETEAEKALMSARGPIDLAVINIASQSFDALRLVARLRSGDHSRQVPILAVVDFDARDRVLKALDLGVNDLIAWPADALELRVRSRALIRRKRYSDYLRDTVAQSMELAVTDQLTGLNNRRYMMGQLDALLERTSSGGDPVSLLMLDIDHFKRVNDTWGHTLGDEVLREVAIRLASSVRAVDIPCRYGGEEFVVVMPATRLTDAARIAERIRTAISVEPFAVGDREIPVTVSLGVSASDGADDRPESLIRRADEALYEAKAAGRNQVVIRPRRP</sequence>
<dbReference type="GO" id="GO:1902201">
    <property type="term" value="P:negative regulation of bacterial-type flagellum-dependent cell motility"/>
    <property type="evidence" value="ECO:0007669"/>
    <property type="project" value="TreeGrafter"/>
</dbReference>
<dbReference type="GO" id="GO:0043709">
    <property type="term" value="P:cell adhesion involved in single-species biofilm formation"/>
    <property type="evidence" value="ECO:0007669"/>
    <property type="project" value="TreeGrafter"/>
</dbReference>
<keyword evidence="3" id="KW-0597">Phosphoprotein</keyword>
<dbReference type="NCBIfam" id="NF007135">
    <property type="entry name" value="PRK09581.1"/>
    <property type="match status" value="1"/>
</dbReference>
<name>A0A2Z3HWK1_9CAUL</name>
<dbReference type="SMART" id="SM00448">
    <property type="entry name" value="REC"/>
    <property type="match status" value="2"/>
</dbReference>
<dbReference type="OrthoDB" id="9812260at2"/>
<dbReference type="InterPro" id="IPR029787">
    <property type="entry name" value="Nucleotide_cyclase"/>
</dbReference>
<dbReference type="PROSITE" id="PS50887">
    <property type="entry name" value="GGDEF"/>
    <property type="match status" value="1"/>
</dbReference>
<dbReference type="FunFam" id="3.40.50.2300:FF:000574">
    <property type="entry name" value="Response regulator PleD"/>
    <property type="match status" value="1"/>
</dbReference>